<dbReference type="AlphaFoldDB" id="A0A2M7WXC8"/>
<gene>
    <name evidence="1" type="ORF">CO181_02410</name>
</gene>
<dbReference type="EMBL" id="PFXB01000066">
    <property type="protein sequence ID" value="PJA37706.1"/>
    <property type="molecule type" value="Genomic_DNA"/>
</dbReference>
<dbReference type="Pfam" id="PF01941">
    <property type="entry name" value="AdoMet_Synthase"/>
    <property type="match status" value="1"/>
</dbReference>
<name>A0A2M7WXC8_UNCKA</name>
<dbReference type="PANTHER" id="PTHR36697:SF1">
    <property type="entry name" value="S-ADENOSYLMETHIONINE SYNTHASE"/>
    <property type="match status" value="1"/>
</dbReference>
<dbReference type="Gene3D" id="3.30.300.10">
    <property type="match status" value="1"/>
</dbReference>
<protein>
    <submittedName>
        <fullName evidence="1">S-adenosylmethionine synthetase</fullName>
    </submittedName>
</protein>
<evidence type="ECO:0000313" key="2">
    <source>
        <dbReference type="Proteomes" id="UP000230538"/>
    </source>
</evidence>
<organism evidence="1 2">
    <name type="scientific">candidate division WWE3 bacterium CG_4_9_14_3_um_filter_43_9</name>
    <dbReference type="NCBI Taxonomy" id="1975082"/>
    <lineage>
        <taxon>Bacteria</taxon>
        <taxon>Katanobacteria</taxon>
    </lineage>
</organism>
<accession>A0A2M7WXC8</accession>
<dbReference type="Proteomes" id="UP000230538">
    <property type="component" value="Unassembled WGS sequence"/>
</dbReference>
<dbReference type="InterPro" id="IPR027790">
    <property type="entry name" value="AdoMet_synthase_2_family"/>
</dbReference>
<dbReference type="PANTHER" id="PTHR36697">
    <property type="entry name" value="S-ADENOSYLMETHIONINE SYNTHASE"/>
    <property type="match status" value="1"/>
</dbReference>
<reference evidence="2" key="1">
    <citation type="submission" date="2017-09" db="EMBL/GenBank/DDBJ databases">
        <title>Depth-based differentiation of microbial function through sediment-hosted aquifers and enrichment of novel symbionts in the deep terrestrial subsurface.</title>
        <authorList>
            <person name="Probst A.J."/>
            <person name="Ladd B."/>
            <person name="Jarett J.K."/>
            <person name="Geller-Mcgrath D.E."/>
            <person name="Sieber C.M.K."/>
            <person name="Emerson J.B."/>
            <person name="Anantharaman K."/>
            <person name="Thomas B.C."/>
            <person name="Malmstrom R."/>
            <person name="Stieglmeier M."/>
            <person name="Klingl A."/>
            <person name="Woyke T."/>
            <person name="Ryan C.M."/>
            <person name="Banfield J.F."/>
        </authorList>
    </citation>
    <scope>NUCLEOTIDE SEQUENCE [LARGE SCALE GENOMIC DNA]</scope>
</reference>
<dbReference type="InterPro" id="IPR042544">
    <property type="entry name" value="AdoMet_synthase_3"/>
</dbReference>
<proteinExistence type="predicted"/>
<comment type="caution">
    <text evidence="1">The sequence shown here is derived from an EMBL/GenBank/DDBJ whole genome shotgun (WGS) entry which is preliminary data.</text>
</comment>
<dbReference type="Gene3D" id="3.30.300.280">
    <property type="entry name" value="S-adenosylmethionine synthetase, C-terminal domain"/>
    <property type="match status" value="1"/>
</dbReference>
<evidence type="ECO:0000313" key="1">
    <source>
        <dbReference type="EMBL" id="PJA37706.1"/>
    </source>
</evidence>
<sequence length="412" mass="46560">MNVRFVKSQHQNIDAQEIEIVERKGWGHPDTLADGAANAVSYAYCRYCLKHFGHILHHNVDKTSLLGGESVAGPGFGNLVKPIRVMINGRMSTAFGNEEIPIFEIASNAVKKYLTKVIPSLNPETDMQIYDFLNRAGGPPHKGRNWFRPRSEVDLPEIQDPIANDTVCSIGFWPLSKLEHLVLNVELLFYHNLFDRKFKYIGSDIKTMAVRMGKNVFLTLCIPFIGEKTPSLEFYREKLNDIRQMILTYVGKQLGAEYRVKLDLNTRDNEPRNDHFILAKGTALESGDEGIVGRGNNSSGFIPSLRPYSMEAPAGKNPVYFAGKVYDYYTKRIAKAISEALSCPTIVYIITHSGTSLLDPSHIIVELEKQDSKSIKVSREIINHEFTTIYNCADLILEEQRKLFGFLDKEEP</sequence>